<keyword evidence="6" id="KW-1185">Reference proteome</keyword>
<evidence type="ECO:0000256" key="1">
    <source>
        <dbReference type="ARBA" id="ARBA00009477"/>
    </source>
</evidence>
<dbReference type="PANTHER" id="PTHR30469:SF29">
    <property type="entry name" value="BLR2860 PROTEIN"/>
    <property type="match status" value="1"/>
</dbReference>
<comment type="similarity">
    <text evidence="1">Belongs to the membrane fusion protein (MFP) (TC 8.A.1) family.</text>
</comment>
<proteinExistence type="inferred from homology"/>
<dbReference type="Gene3D" id="2.40.30.170">
    <property type="match status" value="1"/>
</dbReference>
<evidence type="ECO:0000259" key="4">
    <source>
        <dbReference type="Pfam" id="PF25954"/>
    </source>
</evidence>
<name>A0A5J5GMK4_9RHOB</name>
<dbReference type="GO" id="GO:0015562">
    <property type="term" value="F:efflux transmembrane transporter activity"/>
    <property type="evidence" value="ECO:0007669"/>
    <property type="project" value="TreeGrafter"/>
</dbReference>
<protein>
    <submittedName>
        <fullName evidence="5">Efflux RND transporter periplasmic adaptor subunit</fullName>
    </submittedName>
</protein>
<comment type="caution">
    <text evidence="5">The sequence shown here is derived from an EMBL/GenBank/DDBJ whole genome shotgun (WGS) entry which is preliminary data.</text>
</comment>
<evidence type="ECO:0000313" key="6">
    <source>
        <dbReference type="Proteomes" id="UP000326554"/>
    </source>
</evidence>
<dbReference type="Proteomes" id="UP000326554">
    <property type="component" value="Unassembled WGS sequence"/>
</dbReference>
<dbReference type="PANTHER" id="PTHR30469">
    <property type="entry name" value="MULTIDRUG RESISTANCE PROTEIN MDTA"/>
    <property type="match status" value="1"/>
</dbReference>
<dbReference type="EMBL" id="VYQE01000002">
    <property type="protein sequence ID" value="KAA9009287.1"/>
    <property type="molecule type" value="Genomic_DNA"/>
</dbReference>
<dbReference type="InterPro" id="IPR006143">
    <property type="entry name" value="RND_pump_MFP"/>
</dbReference>
<dbReference type="SUPFAM" id="SSF111369">
    <property type="entry name" value="HlyD-like secretion proteins"/>
    <property type="match status" value="2"/>
</dbReference>
<dbReference type="RefSeq" id="WP_150444820.1">
    <property type="nucleotide sequence ID" value="NZ_VYQE01000002.1"/>
</dbReference>
<evidence type="ECO:0000256" key="2">
    <source>
        <dbReference type="SAM" id="Coils"/>
    </source>
</evidence>
<dbReference type="NCBIfam" id="TIGR01730">
    <property type="entry name" value="RND_mfp"/>
    <property type="match status" value="1"/>
</dbReference>
<dbReference type="Gene3D" id="1.10.287.1490">
    <property type="match status" value="1"/>
</dbReference>
<evidence type="ECO:0000256" key="3">
    <source>
        <dbReference type="SAM" id="MobiDB-lite"/>
    </source>
</evidence>
<evidence type="ECO:0000313" key="5">
    <source>
        <dbReference type="EMBL" id="KAA9009287.1"/>
    </source>
</evidence>
<feature type="coiled-coil region" evidence="2">
    <location>
        <begin position="122"/>
        <end position="191"/>
    </location>
</feature>
<feature type="region of interest" description="Disordered" evidence="3">
    <location>
        <begin position="447"/>
        <end position="487"/>
    </location>
</feature>
<feature type="domain" description="CusB-like beta-barrel" evidence="4">
    <location>
        <begin position="310"/>
        <end position="377"/>
    </location>
</feature>
<gene>
    <name evidence="5" type="ORF">F3S47_08550</name>
</gene>
<reference evidence="5 6" key="1">
    <citation type="submission" date="2019-09" db="EMBL/GenBank/DDBJ databases">
        <authorList>
            <person name="Park J.-S."/>
            <person name="Choi H.-J."/>
        </authorList>
    </citation>
    <scope>NUCLEOTIDE SEQUENCE [LARGE SCALE GENOMIC DNA]</scope>
    <source>
        <strain evidence="5 6">176SS1-4</strain>
    </source>
</reference>
<dbReference type="GO" id="GO:1990281">
    <property type="term" value="C:efflux pump complex"/>
    <property type="evidence" value="ECO:0007669"/>
    <property type="project" value="TreeGrafter"/>
</dbReference>
<accession>A0A5J5GMK4</accession>
<keyword evidence="2" id="KW-0175">Coiled coil</keyword>
<sequence length="487" mass="50566">MRILSILTAALVTGALYLLIIERDILFAVAQVETTEDTAEEADPASGETTEAAAPDDDEEGVAVVALRSSAETIDSAVVLRGRTEAARQVEVRSELSGLVISDPQRKGAFVEEGDVLCELDAGTREAQLEEAEGRLEEARARLPEAEARVPAAEASLAEAEARKAEAQSRVSEARARLNEAQINANAATQLSEGGFASDTRVANADAALESARAAVSSAEASLKASDAQIISAEAGVEGAIASVESARAGIQSARAAVASAEQAIEQLTMEAPFAGLMETDAAEIGTLLQPGGLCATVIQLDPIKVVGFVPEAEVGKVETGAHAGARLASGREVSGQVTFLSRSADETTRTFRVEITVDNEDLTISDGQTADILIQASGQSAHLLPQSALTLDDEGTLGVRTVREDDTAGFTPVTIIRDTVEGVWVAGLPETAEIIVVGQEYVTEGTPIRPSFRDEPLESTAGADGPDGDVIVEDLAPETPDEGVDG</sequence>
<dbReference type="Pfam" id="PF25954">
    <property type="entry name" value="Beta-barrel_RND_2"/>
    <property type="match status" value="1"/>
</dbReference>
<dbReference type="AlphaFoldDB" id="A0A5J5GMK4"/>
<dbReference type="InterPro" id="IPR058792">
    <property type="entry name" value="Beta-barrel_RND_2"/>
</dbReference>
<feature type="compositionally biased region" description="Acidic residues" evidence="3">
    <location>
        <begin position="467"/>
        <end position="487"/>
    </location>
</feature>
<organism evidence="5 6">
    <name type="scientific">Histidinibacterium aquaticum</name>
    <dbReference type="NCBI Taxonomy" id="2613962"/>
    <lineage>
        <taxon>Bacteria</taxon>
        <taxon>Pseudomonadati</taxon>
        <taxon>Pseudomonadota</taxon>
        <taxon>Alphaproteobacteria</taxon>
        <taxon>Rhodobacterales</taxon>
        <taxon>Paracoccaceae</taxon>
        <taxon>Histidinibacterium</taxon>
    </lineage>
</organism>
<feature type="region of interest" description="Disordered" evidence="3">
    <location>
        <begin position="36"/>
        <end position="60"/>
    </location>
</feature>